<evidence type="ECO:0000256" key="7">
    <source>
        <dbReference type="SAM" id="Phobius"/>
    </source>
</evidence>
<feature type="transmembrane region" description="Helical" evidence="7">
    <location>
        <begin position="45"/>
        <end position="64"/>
    </location>
</feature>
<dbReference type="RefSeq" id="XP_058308619.1">
    <property type="nucleotide sequence ID" value="XM_058452081.1"/>
</dbReference>
<dbReference type="PANTHER" id="PTHR33048:SF47">
    <property type="entry name" value="INTEGRAL MEMBRANE PROTEIN-RELATED"/>
    <property type="match status" value="1"/>
</dbReference>
<protein>
    <recommendedName>
        <fullName evidence="8">Rhodopsin domain-containing protein</fullName>
    </recommendedName>
</protein>
<feature type="transmembrane region" description="Helical" evidence="7">
    <location>
        <begin position="187"/>
        <end position="211"/>
    </location>
</feature>
<keyword evidence="10" id="KW-1185">Reference proteome</keyword>
<evidence type="ECO:0000256" key="6">
    <source>
        <dbReference type="SAM" id="MobiDB-lite"/>
    </source>
</evidence>
<feature type="compositionally biased region" description="Basic and acidic residues" evidence="6">
    <location>
        <begin position="343"/>
        <end position="352"/>
    </location>
</feature>
<dbReference type="Proteomes" id="UP001150904">
    <property type="component" value="Unassembled WGS sequence"/>
</dbReference>
<dbReference type="AlphaFoldDB" id="A0A9W9T062"/>
<evidence type="ECO:0000313" key="10">
    <source>
        <dbReference type="Proteomes" id="UP001150904"/>
    </source>
</evidence>
<accession>A0A9W9T062</accession>
<reference evidence="9" key="1">
    <citation type="submission" date="2022-12" db="EMBL/GenBank/DDBJ databases">
        <authorList>
            <person name="Petersen C."/>
        </authorList>
    </citation>
    <scope>NUCLEOTIDE SEQUENCE</scope>
    <source>
        <strain evidence="9">IBT 15544</strain>
    </source>
</reference>
<evidence type="ECO:0000259" key="8">
    <source>
        <dbReference type="Pfam" id="PF20684"/>
    </source>
</evidence>
<organism evidence="9 10">
    <name type="scientific">Penicillium cinerascens</name>
    <dbReference type="NCBI Taxonomy" id="70096"/>
    <lineage>
        <taxon>Eukaryota</taxon>
        <taxon>Fungi</taxon>
        <taxon>Dikarya</taxon>
        <taxon>Ascomycota</taxon>
        <taxon>Pezizomycotina</taxon>
        <taxon>Eurotiomycetes</taxon>
        <taxon>Eurotiomycetidae</taxon>
        <taxon>Eurotiales</taxon>
        <taxon>Aspergillaceae</taxon>
        <taxon>Penicillium</taxon>
    </lineage>
</organism>
<dbReference type="PANTHER" id="PTHR33048">
    <property type="entry name" value="PTH11-LIKE INTEGRAL MEMBRANE PROTEIN (AFU_ORTHOLOGUE AFUA_5G11245)"/>
    <property type="match status" value="1"/>
</dbReference>
<keyword evidence="4 7" id="KW-0472">Membrane</keyword>
<evidence type="ECO:0000256" key="5">
    <source>
        <dbReference type="ARBA" id="ARBA00038359"/>
    </source>
</evidence>
<feature type="region of interest" description="Disordered" evidence="6">
    <location>
        <begin position="343"/>
        <end position="369"/>
    </location>
</feature>
<feature type="transmembrane region" description="Helical" evidence="7">
    <location>
        <begin position="144"/>
        <end position="165"/>
    </location>
</feature>
<dbReference type="GO" id="GO:0016020">
    <property type="term" value="C:membrane"/>
    <property type="evidence" value="ECO:0007669"/>
    <property type="project" value="UniProtKB-SubCell"/>
</dbReference>
<reference evidence="9" key="2">
    <citation type="journal article" date="2023" name="IMA Fungus">
        <title>Comparative genomic study of the Penicillium genus elucidates a diverse pangenome and 15 lateral gene transfer events.</title>
        <authorList>
            <person name="Petersen C."/>
            <person name="Sorensen T."/>
            <person name="Nielsen M.R."/>
            <person name="Sondergaard T.E."/>
            <person name="Sorensen J.L."/>
            <person name="Fitzpatrick D.A."/>
            <person name="Frisvad J.C."/>
            <person name="Nielsen K.L."/>
        </authorList>
    </citation>
    <scope>NUCLEOTIDE SEQUENCE</scope>
    <source>
        <strain evidence="9">IBT 15544</strain>
    </source>
</reference>
<evidence type="ECO:0000256" key="3">
    <source>
        <dbReference type="ARBA" id="ARBA00022989"/>
    </source>
</evidence>
<evidence type="ECO:0000256" key="4">
    <source>
        <dbReference type="ARBA" id="ARBA00023136"/>
    </source>
</evidence>
<feature type="transmembrane region" description="Helical" evidence="7">
    <location>
        <begin position="223"/>
        <end position="244"/>
    </location>
</feature>
<comment type="subcellular location">
    <subcellularLocation>
        <location evidence="1">Membrane</location>
        <topology evidence="1">Multi-pass membrane protein</topology>
    </subcellularLocation>
</comment>
<keyword evidence="3 7" id="KW-1133">Transmembrane helix</keyword>
<dbReference type="OrthoDB" id="5417844at2759"/>
<name>A0A9W9T062_9EURO</name>
<feature type="transmembrane region" description="Helical" evidence="7">
    <location>
        <begin position="12"/>
        <end position="33"/>
    </location>
</feature>
<proteinExistence type="inferred from homology"/>
<feature type="transmembrane region" description="Helical" evidence="7">
    <location>
        <begin position="264"/>
        <end position="288"/>
    </location>
</feature>
<dbReference type="GeneID" id="83179382"/>
<feature type="domain" description="Rhodopsin" evidence="8">
    <location>
        <begin position="29"/>
        <end position="289"/>
    </location>
</feature>
<evidence type="ECO:0000256" key="1">
    <source>
        <dbReference type="ARBA" id="ARBA00004141"/>
    </source>
</evidence>
<gene>
    <name evidence="9" type="ORF">N7498_005019</name>
</gene>
<keyword evidence="2 7" id="KW-0812">Transmembrane</keyword>
<dbReference type="InterPro" id="IPR052337">
    <property type="entry name" value="SAT4-like"/>
</dbReference>
<comment type="similarity">
    <text evidence="5">Belongs to the SAT4 family.</text>
</comment>
<dbReference type="Pfam" id="PF20684">
    <property type="entry name" value="Fung_rhodopsin"/>
    <property type="match status" value="1"/>
</dbReference>
<evidence type="ECO:0000313" key="9">
    <source>
        <dbReference type="EMBL" id="KAJ5204140.1"/>
    </source>
</evidence>
<evidence type="ECO:0000256" key="2">
    <source>
        <dbReference type="ARBA" id="ARBA00022692"/>
    </source>
</evidence>
<comment type="caution">
    <text evidence="9">The sequence shown here is derived from an EMBL/GenBank/DDBJ whole genome shotgun (WGS) entry which is preliminary data.</text>
</comment>
<dbReference type="EMBL" id="JAPQKR010000012">
    <property type="protein sequence ID" value="KAJ5204140.1"/>
    <property type="molecule type" value="Genomic_DNA"/>
</dbReference>
<dbReference type="InterPro" id="IPR049326">
    <property type="entry name" value="Rhodopsin_dom_fungi"/>
</dbReference>
<sequence>MAGDLLNDGKGLLGVSVVFSVLQIVLVAARFYTRRLQREHFGCDDWVMLIALAGSLGKAVIFIVRKYIKFYITRQEINTMAVIEVAGLGTPFSDIEQRVQNFTLIRKGFWVVELLDFPLTITPAKISLLFFYVRIFYTRKFKIFAYLVGFPVLGLGIAMFFQTIFQCTPIDYSWNKTPAHGSCINQMLVYGVISPINVFTGILLLVIPMPVVWKLHAPRGQKLALTGVFLLGGVGIVASILRVVVYLAGPDSELYNGTWFSVKLGILTIVDGAILIIAPCLVSIRPLLNGLFQGRMCYPGARQHRRWYINMHTPTNTPCGSIQIRRNNILGSSPSVADLEEQCRRLPDDSRDSTPPSGETVVIDHDSKD</sequence>